<comment type="catalytic activity">
    <reaction evidence="9">
        <text>a 5'-end dephospho-2'-deoxyribonucleoside-DNA + ATP = a 5'-end 5'-phospho-2'-deoxyribonucleoside-DNA + ADP + H(+)</text>
        <dbReference type="Rhea" id="RHEA:15669"/>
        <dbReference type="Rhea" id="RHEA-COMP:13180"/>
        <dbReference type="Rhea" id="RHEA-COMP:13184"/>
        <dbReference type="ChEBI" id="CHEBI:15378"/>
        <dbReference type="ChEBI" id="CHEBI:30616"/>
        <dbReference type="ChEBI" id="CHEBI:136412"/>
        <dbReference type="ChEBI" id="CHEBI:136416"/>
        <dbReference type="ChEBI" id="CHEBI:456216"/>
        <dbReference type="EC" id="2.7.1.78"/>
    </reaction>
</comment>
<keyword evidence="6" id="KW-0067">ATP-binding</keyword>
<feature type="domain" description="Clp1 P-loop" evidence="10">
    <location>
        <begin position="83"/>
        <end position="209"/>
    </location>
</feature>
<dbReference type="PANTHER" id="PTHR12755">
    <property type="entry name" value="CLEAVAGE/POLYADENYLATION FACTOR IA SUBUNIT CLP1P"/>
    <property type="match status" value="1"/>
</dbReference>
<accession>A0A7L4P9P1</accession>
<evidence type="ECO:0000313" key="12">
    <source>
        <dbReference type="Proteomes" id="UP000554766"/>
    </source>
</evidence>
<reference evidence="11 12" key="1">
    <citation type="journal article" date="2020" name="Nat. Commun.">
        <title>The structures of two archaeal type IV pili illuminate evolutionary relationships.</title>
        <authorList>
            <person name="Wang F."/>
            <person name="Baquero D.P."/>
            <person name="Su Z."/>
            <person name="Beltran L.C."/>
            <person name="Prangishvili D."/>
            <person name="Krupovic M."/>
            <person name="Egelman E.H."/>
        </authorList>
    </citation>
    <scope>NUCLEOTIDE SEQUENCE [LARGE SCALE GENOMIC DNA]</scope>
    <source>
        <strain evidence="11 12">2GA</strain>
    </source>
</reference>
<dbReference type="OMA" id="HKQYPVE"/>
<sequence>MFRVAVPKGDTALVRGPAEVHCLDTCRVFGAVFQHFAVPPHKQYPVEGPAVFELEGGSLILVKGSTTPQDWAQLLEGVVALVGPTDSGKSSLTTYLLNLHVARGKKVCVVDADVGQSDIGPPGFVAYSCTSAPVPHIAELEPFDAYYVGSVNLQGMEELLIAGVVRCLRKAMAQYPHLVIINTPGWTTGRGVQLLRALADAVEPEVINIGEKVLPGLAVSKPPHIYPRGPQERKELRNYAFKRHIKPVAKVQIEPDIVANCRWDGSLNCPWGRYTPAEVKEPEKRGRDYLVPPHYLKHLLAALYRGGRLAGYAIVERLEPKIVMYSTTHEFDEVRIGKIRLDPQTLEELEPLP</sequence>
<dbReference type="EMBL" id="JAAVJF010000003">
    <property type="protein sequence ID" value="NYR15685.1"/>
    <property type="molecule type" value="Genomic_DNA"/>
</dbReference>
<evidence type="ECO:0000256" key="9">
    <source>
        <dbReference type="ARBA" id="ARBA00044673"/>
    </source>
</evidence>
<dbReference type="AlphaFoldDB" id="A0A7L4P9P1"/>
<dbReference type="InterPro" id="IPR027417">
    <property type="entry name" value="P-loop_NTPase"/>
</dbReference>
<proteinExistence type="predicted"/>
<dbReference type="Pfam" id="PF16575">
    <property type="entry name" value="CLP1_P"/>
    <property type="match status" value="1"/>
</dbReference>
<keyword evidence="3" id="KW-0808">Transferase</keyword>
<dbReference type="GO" id="GO:0051734">
    <property type="term" value="F:ATP-dependent polynucleotide 5'-hydroxyl-kinase activity"/>
    <property type="evidence" value="ECO:0007669"/>
    <property type="project" value="UniProtKB-EC"/>
</dbReference>
<dbReference type="SUPFAM" id="SSF52540">
    <property type="entry name" value="P-loop containing nucleoside triphosphate hydrolases"/>
    <property type="match status" value="1"/>
</dbReference>
<evidence type="ECO:0000256" key="3">
    <source>
        <dbReference type="ARBA" id="ARBA00022679"/>
    </source>
</evidence>
<dbReference type="GeneID" id="5054897"/>
<dbReference type="GO" id="GO:0006396">
    <property type="term" value="P:RNA processing"/>
    <property type="evidence" value="ECO:0007669"/>
    <property type="project" value="InterPro"/>
</dbReference>
<evidence type="ECO:0000256" key="7">
    <source>
        <dbReference type="ARBA" id="ARBA00024737"/>
    </source>
</evidence>
<evidence type="ECO:0000259" key="10">
    <source>
        <dbReference type="Pfam" id="PF16575"/>
    </source>
</evidence>
<gene>
    <name evidence="11" type="ORF">HC235_07005</name>
</gene>
<organism evidence="11 12">
    <name type="scientific">Pyrobaculum arsenaticum</name>
    <dbReference type="NCBI Taxonomy" id="121277"/>
    <lineage>
        <taxon>Archaea</taxon>
        <taxon>Thermoproteota</taxon>
        <taxon>Thermoprotei</taxon>
        <taxon>Thermoproteales</taxon>
        <taxon>Thermoproteaceae</taxon>
        <taxon>Pyrobaculum</taxon>
    </lineage>
</organism>
<protein>
    <recommendedName>
        <fullName evidence="2">polynucleotide 5'-hydroxyl-kinase</fullName>
        <ecNumber evidence="2">2.7.1.78</ecNumber>
    </recommendedName>
</protein>
<dbReference type="Proteomes" id="UP000554766">
    <property type="component" value="Unassembled WGS sequence"/>
</dbReference>
<keyword evidence="4" id="KW-0547">Nucleotide-binding</keyword>
<dbReference type="InterPro" id="IPR045116">
    <property type="entry name" value="Clp1/Grc3"/>
</dbReference>
<evidence type="ECO:0000256" key="5">
    <source>
        <dbReference type="ARBA" id="ARBA00022777"/>
    </source>
</evidence>
<evidence type="ECO:0000256" key="2">
    <source>
        <dbReference type="ARBA" id="ARBA00012157"/>
    </source>
</evidence>
<keyword evidence="12" id="KW-1185">Reference proteome</keyword>
<dbReference type="PANTHER" id="PTHR12755:SF3">
    <property type="entry name" value="POLYNUCLEOTIDE 5'-HYDROXYL-KINASE NOL9"/>
    <property type="match status" value="1"/>
</dbReference>
<keyword evidence="5" id="KW-0418">Kinase</keyword>
<dbReference type="Gene3D" id="3.40.50.300">
    <property type="entry name" value="P-loop containing nucleotide triphosphate hydrolases"/>
    <property type="match status" value="1"/>
</dbReference>
<dbReference type="FunFam" id="3.40.50.300:FF:006013">
    <property type="entry name" value="Predicted protein"/>
    <property type="match status" value="1"/>
</dbReference>
<evidence type="ECO:0000313" key="11">
    <source>
        <dbReference type="EMBL" id="NYR15685.1"/>
    </source>
</evidence>
<dbReference type="RefSeq" id="WP_011899607.1">
    <property type="nucleotide sequence ID" value="NZ_JAAVJF010000003.1"/>
</dbReference>
<comment type="cofactor">
    <cofactor evidence="1">
        <name>a divalent metal cation</name>
        <dbReference type="ChEBI" id="CHEBI:60240"/>
    </cofactor>
</comment>
<dbReference type="EC" id="2.7.1.78" evidence="2"/>
<comment type="catalytic activity">
    <reaction evidence="8">
        <text>a 5'-end dephospho-ribonucleoside-RNA + ATP = a 5'-end 5'-phospho-ribonucleoside-RNA + ADP + H(+)</text>
        <dbReference type="Rhea" id="RHEA:54580"/>
        <dbReference type="Rhea" id="RHEA-COMP:13936"/>
        <dbReference type="Rhea" id="RHEA-COMP:15179"/>
        <dbReference type="ChEBI" id="CHEBI:15378"/>
        <dbReference type="ChEBI" id="CHEBI:30616"/>
        <dbReference type="ChEBI" id="CHEBI:138282"/>
        <dbReference type="ChEBI" id="CHEBI:138284"/>
        <dbReference type="ChEBI" id="CHEBI:456216"/>
        <dbReference type="EC" id="2.7.1.78"/>
    </reaction>
</comment>
<name>A0A7L4P9P1_9CREN</name>
<evidence type="ECO:0000256" key="8">
    <source>
        <dbReference type="ARBA" id="ARBA00044641"/>
    </source>
</evidence>
<evidence type="ECO:0000256" key="6">
    <source>
        <dbReference type="ARBA" id="ARBA00022840"/>
    </source>
</evidence>
<evidence type="ECO:0000256" key="4">
    <source>
        <dbReference type="ARBA" id="ARBA00022741"/>
    </source>
</evidence>
<comment type="function">
    <text evidence="7">Polynucleotide kinase that can phosphorylate the 5'-hydroxyl groups of both single-stranded RNA (ssRNA) and single-stranded DNA (ssDNA). Exhibits a strong preference for ssRNA.</text>
</comment>
<comment type="caution">
    <text evidence="11">The sequence shown here is derived from an EMBL/GenBank/DDBJ whole genome shotgun (WGS) entry which is preliminary data.</text>
</comment>
<dbReference type="GO" id="GO:0005524">
    <property type="term" value="F:ATP binding"/>
    <property type="evidence" value="ECO:0007669"/>
    <property type="project" value="UniProtKB-KW"/>
</dbReference>
<evidence type="ECO:0000256" key="1">
    <source>
        <dbReference type="ARBA" id="ARBA00001968"/>
    </source>
</evidence>
<dbReference type="InterPro" id="IPR032319">
    <property type="entry name" value="CLP1_P"/>
</dbReference>